<reference evidence="3 4" key="2">
    <citation type="submission" date="2018-06" db="EMBL/GenBank/DDBJ databases">
        <title>Metagenomic assembly of (sub)arctic Cyanobacteria and their associated microbiome from non-axenic cultures.</title>
        <authorList>
            <person name="Baurain D."/>
        </authorList>
    </citation>
    <scope>NUCLEOTIDE SEQUENCE [LARGE SCALE GENOMIC DNA]</scope>
    <source>
        <strain evidence="3">ULC066bin1</strain>
    </source>
</reference>
<dbReference type="AlphaFoldDB" id="A0A2W4WCW3"/>
<dbReference type="EMBL" id="QBML01000007">
    <property type="protein sequence ID" value="PZO42332.1"/>
    <property type="molecule type" value="Genomic_DNA"/>
</dbReference>
<organism evidence="3 4">
    <name type="scientific">Pseudanabaena frigida</name>
    <dbReference type="NCBI Taxonomy" id="945775"/>
    <lineage>
        <taxon>Bacteria</taxon>
        <taxon>Bacillati</taxon>
        <taxon>Cyanobacteriota</taxon>
        <taxon>Cyanophyceae</taxon>
        <taxon>Pseudanabaenales</taxon>
        <taxon>Pseudanabaenaceae</taxon>
        <taxon>Pseudanabaena</taxon>
    </lineage>
</organism>
<dbReference type="Proteomes" id="UP000249467">
    <property type="component" value="Unassembled WGS sequence"/>
</dbReference>
<comment type="similarity">
    <text evidence="1 2">Belongs to the phD/YefM antitoxin family.</text>
</comment>
<evidence type="ECO:0000313" key="3">
    <source>
        <dbReference type="EMBL" id="PZO42332.1"/>
    </source>
</evidence>
<dbReference type="InterPro" id="IPR006442">
    <property type="entry name" value="Antitoxin_Phd/YefM"/>
</dbReference>
<gene>
    <name evidence="3" type="ORF">DCF19_06985</name>
</gene>
<dbReference type="Gene3D" id="1.10.1220.170">
    <property type="match status" value="1"/>
</dbReference>
<dbReference type="InterPro" id="IPR036165">
    <property type="entry name" value="YefM-like_sf"/>
</dbReference>
<evidence type="ECO:0000256" key="2">
    <source>
        <dbReference type="RuleBase" id="RU362080"/>
    </source>
</evidence>
<reference evidence="3 4" key="1">
    <citation type="submission" date="2018-04" db="EMBL/GenBank/DDBJ databases">
        <authorList>
            <person name="Go L.Y."/>
            <person name="Mitchell J.A."/>
        </authorList>
    </citation>
    <scope>NUCLEOTIDE SEQUENCE [LARGE SCALE GENOMIC DNA]</scope>
    <source>
        <strain evidence="3">ULC066bin1</strain>
    </source>
</reference>
<accession>A0A2W4WCW3</accession>
<comment type="function">
    <text evidence="2">Antitoxin component of a type II toxin-antitoxin (TA) system.</text>
</comment>
<evidence type="ECO:0000313" key="4">
    <source>
        <dbReference type="Proteomes" id="UP000249467"/>
    </source>
</evidence>
<dbReference type="Pfam" id="PF02604">
    <property type="entry name" value="PhdYeFM_antitox"/>
    <property type="match status" value="1"/>
</dbReference>
<protein>
    <recommendedName>
        <fullName evidence="2">Antitoxin</fullName>
    </recommendedName>
</protein>
<name>A0A2W4WCW3_9CYAN</name>
<sequence>MYQVTLNYAKANLDELCDRAGQEPEGVAIVRENRSYILITQEEWESLIETAELMQVPNLLNQVASARQEYQAGEALSMEQVFG</sequence>
<proteinExistence type="inferred from homology"/>
<comment type="caution">
    <text evidence="3">The sequence shown here is derived from an EMBL/GenBank/DDBJ whole genome shotgun (WGS) entry which is preliminary data.</text>
</comment>
<dbReference type="SUPFAM" id="SSF143120">
    <property type="entry name" value="YefM-like"/>
    <property type="match status" value="1"/>
</dbReference>
<dbReference type="Gene3D" id="3.40.1620.10">
    <property type="entry name" value="YefM-like domain"/>
    <property type="match status" value="1"/>
</dbReference>
<evidence type="ECO:0000256" key="1">
    <source>
        <dbReference type="ARBA" id="ARBA00009981"/>
    </source>
</evidence>